<sequence length="432" mass="47472">MKMIAAVAARANISKSMAASRAPKSGDVAMPTLPEHNSIQYLIRPDGGQLCVKPLVPYHPLACEFLAELSTRILADGDARRFPDVVSFAYWCRKANIEKLRREHGEQQVRLGLGLAFHIAPSNVPVNFAFSFVFSLLAGNANIVRVPSKPFEQIGIICRAISALLAQDKYQDIAAMTAFVGYPQDDAVTAAFSVMCHARIIWGGDQTISHIRQIPASARCVEVAFSDRYSFGVVDAASVQAAQPAQIEALAQGFYNDIFLMDQNACSSPHLLVWLGEADAIAKAKAKFWECVAAVTRAKLDLQPVNAVDKFTLLCRNAIDSTEVAGVHRHGNFLYRVKLETLPEKMEEFRGKHGLVYEFDTAALDSVAGIVNPKYQTMTYFGLEKTAAMEFVVKNRLSGIDRVVPVGTALDIGIVWDGYDLVRSLSRIVDFR</sequence>
<keyword evidence="1" id="KW-0521">NADP</keyword>
<dbReference type="SUPFAM" id="SSF53720">
    <property type="entry name" value="ALDH-like"/>
    <property type="match status" value="1"/>
</dbReference>
<evidence type="ECO:0000313" key="2">
    <source>
        <dbReference type="EMBL" id="MTW00501.1"/>
    </source>
</evidence>
<evidence type="ECO:0000256" key="1">
    <source>
        <dbReference type="ARBA" id="ARBA00022857"/>
    </source>
</evidence>
<keyword evidence="3" id="KW-1185">Reference proteome</keyword>
<dbReference type="InterPro" id="IPR008670">
    <property type="entry name" value="CoA_reduct_LuxC"/>
</dbReference>
<dbReference type="EMBL" id="WNLA01000001">
    <property type="protein sequence ID" value="MTW00501.1"/>
    <property type="molecule type" value="Genomic_DNA"/>
</dbReference>
<name>A0A6L6PTD6_9BURK</name>
<evidence type="ECO:0000313" key="3">
    <source>
        <dbReference type="Proteomes" id="UP000484015"/>
    </source>
</evidence>
<dbReference type="Pfam" id="PF05893">
    <property type="entry name" value="LuxC"/>
    <property type="match status" value="1"/>
</dbReference>
<organism evidence="2 3">
    <name type="scientific">Pseudoduganella ginsengisoli</name>
    <dbReference type="NCBI Taxonomy" id="1462440"/>
    <lineage>
        <taxon>Bacteria</taxon>
        <taxon>Pseudomonadati</taxon>
        <taxon>Pseudomonadota</taxon>
        <taxon>Betaproteobacteria</taxon>
        <taxon>Burkholderiales</taxon>
        <taxon>Oxalobacteraceae</taxon>
        <taxon>Telluria group</taxon>
        <taxon>Pseudoduganella</taxon>
    </lineage>
</organism>
<dbReference type="GO" id="GO:0008218">
    <property type="term" value="P:bioluminescence"/>
    <property type="evidence" value="ECO:0007669"/>
    <property type="project" value="InterPro"/>
</dbReference>
<dbReference type="AlphaFoldDB" id="A0A6L6PTD6"/>
<gene>
    <name evidence="2" type="ORF">GM668_00210</name>
</gene>
<dbReference type="Proteomes" id="UP000484015">
    <property type="component" value="Unassembled WGS sequence"/>
</dbReference>
<proteinExistence type="predicted"/>
<protein>
    <submittedName>
        <fullName evidence="2">Acyl-CoA reductase</fullName>
    </submittedName>
</protein>
<comment type="caution">
    <text evidence="2">The sequence shown here is derived from an EMBL/GenBank/DDBJ whole genome shotgun (WGS) entry which is preliminary data.</text>
</comment>
<accession>A0A6L6PTD6</accession>
<reference evidence="2 3" key="1">
    <citation type="submission" date="2019-11" db="EMBL/GenBank/DDBJ databases">
        <title>Type strains purchased from KCTC, JCM and DSMZ.</title>
        <authorList>
            <person name="Lu H."/>
        </authorList>
    </citation>
    <scope>NUCLEOTIDE SEQUENCE [LARGE SCALE GENOMIC DNA]</scope>
    <source>
        <strain evidence="2 3">KCTC 42409</strain>
    </source>
</reference>
<dbReference type="GO" id="GO:0003995">
    <property type="term" value="F:acyl-CoA dehydrogenase activity"/>
    <property type="evidence" value="ECO:0007669"/>
    <property type="project" value="InterPro"/>
</dbReference>
<dbReference type="InterPro" id="IPR016161">
    <property type="entry name" value="Ald_DH/histidinol_DH"/>
</dbReference>
<dbReference type="OrthoDB" id="5298740at2"/>